<proteinExistence type="predicted"/>
<dbReference type="Proteomes" id="UP000002361">
    <property type="component" value="Chromosome"/>
</dbReference>
<evidence type="ECO:0000313" key="2">
    <source>
        <dbReference type="Proteomes" id="UP000002361"/>
    </source>
</evidence>
<dbReference type="KEGG" id="rcp:RCAP_rcc03160"/>
<protein>
    <submittedName>
        <fullName evidence="1">Uncharacterized protein</fullName>
    </submittedName>
</protein>
<accession>D5AR79</accession>
<dbReference type="EMBL" id="CP001312">
    <property type="protein sequence ID" value="ADE86884.1"/>
    <property type="molecule type" value="Genomic_DNA"/>
</dbReference>
<gene>
    <name evidence="1" type="ordered locus">RCAP_rcc03160</name>
</gene>
<evidence type="ECO:0000313" key="1">
    <source>
        <dbReference type="EMBL" id="ADE86884.1"/>
    </source>
</evidence>
<reference key="1">
    <citation type="submission" date="2008-12" db="EMBL/GenBank/DDBJ databases">
        <title>Complete genome sequence of Rhodobacter capsulatus SB1003.</title>
        <authorList>
            <person name="Strnad H."/>
            <person name="Lapidus A."/>
            <person name="Vlcek C."/>
            <person name="Ulbrich P."/>
            <person name="Paces J."/>
            <person name="Maltsev N."/>
            <person name="Kumar V."/>
            <person name="Kogan Y."/>
            <person name="Milgram A."/>
            <person name="Rebrekov D."/>
            <person name="Mazur M."/>
            <person name="Cox R."/>
            <person name="Kyrpides N."/>
            <person name="Kolar M."/>
            <person name="Sachova J."/>
            <person name="Ridl J."/>
            <person name="Ivanova N."/>
            <person name="Kapatral V."/>
            <person name="Los T."/>
            <person name="Lykidis A."/>
            <person name="Mikhailova N."/>
            <person name="Reznik G."/>
            <person name="Vasieva O."/>
            <person name="Fonstein M."/>
            <person name="Paces V."/>
            <person name="Haselkorn R."/>
        </authorList>
    </citation>
    <scope>NUCLEOTIDE SEQUENCE</scope>
    <source>
        <strain>SB1003</strain>
    </source>
</reference>
<sequence>MLALFIAVSAALALVVWAEWRDPSLPRAQTAGRPATAGSPVPAAFAGDLPRIIGFRPGDVIELEIEGPLPRPEELHFDQIGQDARLVLDGLPALIFEGVPARTLRPAQIRFRSPQAA</sequence>
<dbReference type="HOGENOM" id="CLU_2083011_0_0_5"/>
<organism evidence="1 2">
    <name type="scientific">Rhodobacter capsulatus (strain ATCC BAA-309 / NBRC 16581 / SB1003)</name>
    <dbReference type="NCBI Taxonomy" id="272942"/>
    <lineage>
        <taxon>Bacteria</taxon>
        <taxon>Pseudomonadati</taxon>
        <taxon>Pseudomonadota</taxon>
        <taxon>Alphaproteobacteria</taxon>
        <taxon>Rhodobacterales</taxon>
        <taxon>Rhodobacter group</taxon>
        <taxon>Rhodobacter</taxon>
    </lineage>
</organism>
<reference evidence="1 2" key="2">
    <citation type="journal article" date="2010" name="J. Bacteriol.">
        <title>Complete genome sequence of the photosynthetic purple nonsulfur bacterium Rhodobacter capsulatus SB 1003.</title>
        <authorList>
            <person name="Strnad H."/>
            <person name="Lapidus A."/>
            <person name="Paces J."/>
            <person name="Ulbrich P."/>
            <person name="Vlcek C."/>
            <person name="Paces V."/>
            <person name="Haselkorn R."/>
        </authorList>
    </citation>
    <scope>NUCLEOTIDE SEQUENCE [LARGE SCALE GENOMIC DNA]</scope>
    <source>
        <strain evidence="2">ATCC BAA-309 / NBRC 16581 / SB1003</strain>
    </source>
</reference>
<name>D5AR79_RHOCB</name>
<dbReference type="eggNOG" id="ENOG502ZJP5">
    <property type="taxonomic scope" value="Bacteria"/>
</dbReference>
<dbReference type="AlphaFoldDB" id="D5AR79"/>
<keyword evidence="2" id="KW-1185">Reference proteome</keyword>